<sequence>MAFSIFIAFSLFLGGTLGELVCEDLPVGMCSYSISSSGKRCVLETSEAEDGITDLQCQTSEVVAHSMKEHIENEQCIDACGLERLSIGISTDSLAETNSVRSLCSADCYQHCPNIIDLFDTLALAEGASLHARCKTVQSRSQPLQSFVAETPTALADPPVSSNEPPVMVADPPVSATDPPVMAADPPISTTAPTVTDPLL</sequence>
<dbReference type="Proteomes" id="UP001454036">
    <property type="component" value="Unassembled WGS sequence"/>
</dbReference>
<organism evidence="3 4">
    <name type="scientific">Lithospermum erythrorhizon</name>
    <name type="common">Purple gromwell</name>
    <name type="synonym">Lithospermum officinale var. erythrorhizon</name>
    <dbReference type="NCBI Taxonomy" id="34254"/>
    <lineage>
        <taxon>Eukaryota</taxon>
        <taxon>Viridiplantae</taxon>
        <taxon>Streptophyta</taxon>
        <taxon>Embryophyta</taxon>
        <taxon>Tracheophyta</taxon>
        <taxon>Spermatophyta</taxon>
        <taxon>Magnoliopsida</taxon>
        <taxon>eudicotyledons</taxon>
        <taxon>Gunneridae</taxon>
        <taxon>Pentapetalae</taxon>
        <taxon>asterids</taxon>
        <taxon>lamiids</taxon>
        <taxon>Boraginales</taxon>
        <taxon>Boraginaceae</taxon>
        <taxon>Boraginoideae</taxon>
        <taxon>Lithospermeae</taxon>
        <taxon>Lithospermum</taxon>
    </lineage>
</organism>
<keyword evidence="2" id="KW-0732">Signal</keyword>
<dbReference type="AlphaFoldDB" id="A0AAV3NTA0"/>
<feature type="chain" id="PRO_5043864713" description="PAR1 protein" evidence="2">
    <location>
        <begin position="19"/>
        <end position="200"/>
    </location>
</feature>
<evidence type="ECO:0008006" key="5">
    <source>
        <dbReference type="Google" id="ProtNLM"/>
    </source>
</evidence>
<protein>
    <recommendedName>
        <fullName evidence="5">PAR1 protein</fullName>
    </recommendedName>
</protein>
<evidence type="ECO:0000313" key="4">
    <source>
        <dbReference type="Proteomes" id="UP001454036"/>
    </source>
</evidence>
<dbReference type="EMBL" id="BAABME010000368">
    <property type="protein sequence ID" value="GAA0142153.1"/>
    <property type="molecule type" value="Genomic_DNA"/>
</dbReference>
<comment type="caution">
    <text evidence="3">The sequence shown here is derived from an EMBL/GenBank/DDBJ whole genome shotgun (WGS) entry which is preliminary data.</text>
</comment>
<gene>
    <name evidence="3" type="ORF">LIER_03115</name>
</gene>
<feature type="signal peptide" evidence="2">
    <location>
        <begin position="1"/>
        <end position="18"/>
    </location>
</feature>
<feature type="region of interest" description="Disordered" evidence="1">
    <location>
        <begin position="155"/>
        <end position="200"/>
    </location>
</feature>
<dbReference type="Pfam" id="PF06521">
    <property type="entry name" value="PAR1"/>
    <property type="match status" value="1"/>
</dbReference>
<accession>A0AAV3NTA0</accession>
<evidence type="ECO:0000256" key="2">
    <source>
        <dbReference type="SAM" id="SignalP"/>
    </source>
</evidence>
<name>A0AAV3NTA0_LITER</name>
<keyword evidence="4" id="KW-1185">Reference proteome</keyword>
<evidence type="ECO:0000313" key="3">
    <source>
        <dbReference type="EMBL" id="GAA0142153.1"/>
    </source>
</evidence>
<evidence type="ECO:0000256" key="1">
    <source>
        <dbReference type="SAM" id="MobiDB-lite"/>
    </source>
</evidence>
<reference evidence="3 4" key="1">
    <citation type="submission" date="2024-01" db="EMBL/GenBank/DDBJ databases">
        <title>The complete chloroplast genome sequence of Lithospermum erythrorhizon: insights into the phylogenetic relationship among Boraginaceae species and the maternal lineages of purple gromwells.</title>
        <authorList>
            <person name="Okada T."/>
            <person name="Watanabe K."/>
        </authorList>
    </citation>
    <scope>NUCLEOTIDE SEQUENCE [LARGE SCALE GENOMIC DNA]</scope>
</reference>
<proteinExistence type="predicted"/>
<dbReference type="InterPro" id="IPR009489">
    <property type="entry name" value="PAR1"/>
</dbReference>
<dbReference type="PANTHER" id="PTHR33649:SF4">
    <property type="entry name" value="PAR1 PROTEIN"/>
    <property type="match status" value="1"/>
</dbReference>
<dbReference type="PANTHER" id="PTHR33649">
    <property type="entry name" value="PAR1 PROTEIN"/>
    <property type="match status" value="1"/>
</dbReference>